<dbReference type="STRING" id="1925591.BI308_11785"/>
<keyword evidence="3" id="KW-1185">Reference proteome</keyword>
<reference evidence="2" key="1">
    <citation type="submission" date="2016-10" db="EMBL/GenBank/DDBJ databases">
        <title>CRISPR-Cas defence system in Roseofilum reptotaenium: evidence of a bacteriophage-cyanobacterium arms race in the coral black band disease.</title>
        <authorList>
            <person name="Buerger P."/>
            <person name="Wood-Charlson E.M."/>
            <person name="Weynberg K.D."/>
            <person name="Willis B."/>
            <person name="Van Oppen M.J."/>
        </authorList>
    </citation>
    <scope>NUCLEOTIDE SEQUENCE [LARGE SCALE GENOMIC DNA]</scope>
    <source>
        <strain evidence="2">AO1-A</strain>
    </source>
</reference>
<protein>
    <submittedName>
        <fullName evidence="2">Uncharacterized protein</fullName>
    </submittedName>
</protein>
<organism evidence="2 3">
    <name type="scientific">Roseofilum reptotaenium AO1-A</name>
    <dbReference type="NCBI Taxonomy" id="1925591"/>
    <lineage>
        <taxon>Bacteria</taxon>
        <taxon>Bacillati</taxon>
        <taxon>Cyanobacteriota</taxon>
        <taxon>Cyanophyceae</taxon>
        <taxon>Desertifilales</taxon>
        <taxon>Desertifilaceae</taxon>
        <taxon>Roseofilum</taxon>
    </lineage>
</organism>
<name>A0A1L9QRM5_9CYAN</name>
<accession>A0A1L9QRM5</accession>
<dbReference type="Proteomes" id="UP000183940">
    <property type="component" value="Unassembled WGS sequence"/>
</dbReference>
<evidence type="ECO:0000256" key="1">
    <source>
        <dbReference type="SAM" id="Coils"/>
    </source>
</evidence>
<feature type="coiled-coil region" evidence="1">
    <location>
        <begin position="30"/>
        <end position="62"/>
    </location>
</feature>
<keyword evidence="1" id="KW-0175">Coiled coil</keyword>
<proteinExistence type="predicted"/>
<gene>
    <name evidence="2" type="ORF">BI308_11785</name>
</gene>
<sequence>MSEDPKTSAPRLRSVTTFQQAIEEIESFSLEDQEILLDILNKRLAEQKRSQLLKEVAEARSEYRTGNFKLGTVDEFLAELNAYNFL</sequence>
<evidence type="ECO:0000313" key="2">
    <source>
        <dbReference type="EMBL" id="OJJ25303.1"/>
    </source>
</evidence>
<evidence type="ECO:0000313" key="3">
    <source>
        <dbReference type="Proteomes" id="UP000183940"/>
    </source>
</evidence>
<comment type="caution">
    <text evidence="2">The sequence shown here is derived from an EMBL/GenBank/DDBJ whole genome shotgun (WGS) entry which is preliminary data.</text>
</comment>
<dbReference type="AlphaFoldDB" id="A0A1L9QRM5"/>
<dbReference type="EMBL" id="MLAW01000018">
    <property type="protein sequence ID" value="OJJ25303.1"/>
    <property type="molecule type" value="Genomic_DNA"/>
</dbReference>